<gene>
    <name evidence="3" type="ORF">SAMN02949497_0278</name>
</gene>
<proteinExistence type="inferred from homology"/>
<evidence type="ECO:0000313" key="4">
    <source>
        <dbReference type="Proteomes" id="UP000192923"/>
    </source>
</evidence>
<evidence type="ECO:0000256" key="1">
    <source>
        <dbReference type="ARBA" id="ARBA00005995"/>
    </source>
</evidence>
<evidence type="ECO:0000313" key="3">
    <source>
        <dbReference type="EMBL" id="SMF97708.1"/>
    </source>
</evidence>
<dbReference type="Gene3D" id="3.50.50.60">
    <property type="entry name" value="FAD/NAD(P)-binding domain"/>
    <property type="match status" value="2"/>
</dbReference>
<dbReference type="STRING" id="1760988.SAMN02949497_0278"/>
<dbReference type="RefSeq" id="WP_085216725.1">
    <property type="nucleotide sequence ID" value="NZ_FXAM01000003.1"/>
</dbReference>
<dbReference type="GO" id="GO:0016491">
    <property type="term" value="F:oxidoreductase activity"/>
    <property type="evidence" value="ECO:0007669"/>
    <property type="project" value="InterPro"/>
</dbReference>
<protein>
    <submittedName>
        <fullName evidence="3">Monoamine oxidase</fullName>
    </submittedName>
</protein>
<comment type="similarity">
    <text evidence="1">Belongs to the flavin monoamine oxidase family.</text>
</comment>
<dbReference type="PANTHER" id="PTHR43563">
    <property type="entry name" value="AMINE OXIDASE"/>
    <property type="match status" value="1"/>
</dbReference>
<reference evidence="3 4" key="1">
    <citation type="submission" date="2016-12" db="EMBL/GenBank/DDBJ databases">
        <authorList>
            <person name="Song W.-J."/>
            <person name="Kurnit D.M."/>
        </authorList>
    </citation>
    <scope>NUCLEOTIDE SEQUENCE [LARGE SCALE GENOMIC DNA]</scope>
    <source>
        <strain evidence="3 4">175</strain>
    </source>
</reference>
<dbReference type="PANTHER" id="PTHR43563:SF14">
    <property type="entry name" value="AMINE OXIDASE"/>
    <property type="match status" value="1"/>
</dbReference>
<evidence type="ECO:0000259" key="2">
    <source>
        <dbReference type="Pfam" id="PF01593"/>
    </source>
</evidence>
<organism evidence="3 4">
    <name type="scientific">Methylomagnum ishizawai</name>
    <dbReference type="NCBI Taxonomy" id="1760988"/>
    <lineage>
        <taxon>Bacteria</taxon>
        <taxon>Pseudomonadati</taxon>
        <taxon>Pseudomonadota</taxon>
        <taxon>Gammaproteobacteria</taxon>
        <taxon>Methylococcales</taxon>
        <taxon>Methylococcaceae</taxon>
        <taxon>Methylomagnum</taxon>
    </lineage>
</organism>
<dbReference type="Pfam" id="PF01593">
    <property type="entry name" value="Amino_oxidase"/>
    <property type="match status" value="2"/>
</dbReference>
<dbReference type="Proteomes" id="UP000192923">
    <property type="component" value="Unassembled WGS sequence"/>
</dbReference>
<dbReference type="InterPro" id="IPR050703">
    <property type="entry name" value="Flavin_MAO"/>
</dbReference>
<feature type="domain" description="Amine oxidase" evidence="2">
    <location>
        <begin position="11"/>
        <end position="82"/>
    </location>
</feature>
<dbReference type="InterPro" id="IPR002937">
    <property type="entry name" value="Amino_oxidase"/>
</dbReference>
<accession>A0A1Y6D438</accession>
<keyword evidence="4" id="KW-1185">Reference proteome</keyword>
<dbReference type="EMBL" id="FXAM01000003">
    <property type="protein sequence ID" value="SMF97708.1"/>
    <property type="molecule type" value="Genomic_DNA"/>
</dbReference>
<dbReference type="SUPFAM" id="SSF54373">
    <property type="entry name" value="FAD-linked reductases, C-terminal domain"/>
    <property type="match status" value="1"/>
</dbReference>
<dbReference type="InterPro" id="IPR036188">
    <property type="entry name" value="FAD/NAD-bd_sf"/>
</dbReference>
<dbReference type="AlphaFoldDB" id="A0A1Y6D438"/>
<name>A0A1Y6D438_9GAMM</name>
<dbReference type="OrthoDB" id="337830at2"/>
<dbReference type="SUPFAM" id="SSF51905">
    <property type="entry name" value="FAD/NAD(P)-binding domain"/>
    <property type="match status" value="1"/>
</dbReference>
<sequence>MLDTAIVGGGLCGLALARGLESKGRDYVLFEARDRLGGRVLSVPSATAGTALDLGPTWFWPDIHPRMAHWVAELGLSSFPQHDGGEVLGLKEADGKIESLGSDPVHNGARRVAGGIAALIDAVAAPVPPERIKAGHVLARLEDRGDHVALHFQAGDATTVVEARRVVLAIPPRVVEERIAFEPPLGEDARAALQETPTWMAGEAKAVVAYPKAFWREAGKSGNGFARHEQAALGELFDACGAEPDQAALGGFVALSPQNRAAFKDGMPMLVQSQLVQFFGNEAETGEFHYQDWAAEPHTCATLDLERPDQHPEYANPRLTRPYWAGKLLFGSSETARYGGGYLEGALEAAHRLQEQLPALPTESNREPVERFSAWVATQRAGALDRYQKHLNHNLASQQRDQLTQRSLLETVEGLYREALVELDGLALDSRDVAVVNGRSDLTPPLLTPFMGFNEALIEAAVKFNQASCALSNFPVEHSPDAAYVQTIRRDLNAAWREFALAVNDRLLPATPPNLRLVDA</sequence>
<feature type="domain" description="Amine oxidase" evidence="2">
    <location>
        <begin position="108"/>
        <end position="352"/>
    </location>
</feature>